<dbReference type="OrthoDB" id="2678855at2759"/>
<gene>
    <name evidence="1" type="ORF">HD556DRAFT_1313621</name>
</gene>
<dbReference type="EMBL" id="JABBWE010000095">
    <property type="protein sequence ID" value="KAG1786274.1"/>
    <property type="molecule type" value="Genomic_DNA"/>
</dbReference>
<dbReference type="Proteomes" id="UP000719766">
    <property type="component" value="Unassembled WGS sequence"/>
</dbReference>
<dbReference type="GeneID" id="64594584"/>
<evidence type="ECO:0000313" key="1">
    <source>
        <dbReference type="EMBL" id="KAG1786274.1"/>
    </source>
</evidence>
<dbReference type="RefSeq" id="XP_041153735.1">
    <property type="nucleotide sequence ID" value="XM_041300820.1"/>
</dbReference>
<sequence>MKPESHTICLGVASASSQSISRSSDLNRLISGGGVLMGAGGGHVPIYGDYLIPTCRLHSYANKLGECSNCHEIVGVKCSLRSNELADMCMALSPLPKHDIGEVKDRLAITTSKEMTNDFFLATMSITYLQKLETHVQLLGLCLIQSEDILYNCPTRMLDYGISCCLSVDMGWDIIQGLYNVVKEDATGDVHEDADGVPGVSAPSLSGPQPGGNMRLVLKRTGSKLLAASWIFELNQEMQQGGGNGLGVCFREEFSVPLEPSSMPAWSYLSSLITRERIIAHNLKDWIQHCGIIWECFCALVTEQLCFKIDSSVNLSEARETALLESTYTNHLMQALHVPSVRQQIHCPSANVNVGSSSVLIDELASLSMTEQGILHPLAEGRGVTWYDGIGLLESCGSCQRVFAASALWTHILTCAAS</sequence>
<reference evidence="1" key="1">
    <citation type="journal article" date="2020" name="New Phytol.">
        <title>Comparative genomics reveals dynamic genome evolution in host specialist ectomycorrhizal fungi.</title>
        <authorList>
            <person name="Lofgren L.A."/>
            <person name="Nguyen N.H."/>
            <person name="Vilgalys R."/>
            <person name="Ruytinx J."/>
            <person name="Liao H.L."/>
            <person name="Branco S."/>
            <person name="Kuo A."/>
            <person name="LaButti K."/>
            <person name="Lipzen A."/>
            <person name="Andreopoulos W."/>
            <person name="Pangilinan J."/>
            <person name="Riley R."/>
            <person name="Hundley H."/>
            <person name="Na H."/>
            <person name="Barry K."/>
            <person name="Grigoriev I.V."/>
            <person name="Stajich J.E."/>
            <person name="Kennedy P.G."/>
        </authorList>
    </citation>
    <scope>NUCLEOTIDE SEQUENCE</scope>
    <source>
        <strain evidence="1">S12</strain>
    </source>
</reference>
<accession>A0A9P7ADU3</accession>
<keyword evidence="2" id="KW-1185">Reference proteome</keyword>
<dbReference type="AlphaFoldDB" id="A0A9P7ADU3"/>
<proteinExistence type="predicted"/>
<evidence type="ECO:0000313" key="2">
    <source>
        <dbReference type="Proteomes" id="UP000719766"/>
    </source>
</evidence>
<name>A0A9P7ADU3_9AGAM</name>
<protein>
    <submittedName>
        <fullName evidence="1">Uncharacterized protein</fullName>
    </submittedName>
</protein>
<comment type="caution">
    <text evidence="1">The sequence shown here is derived from an EMBL/GenBank/DDBJ whole genome shotgun (WGS) entry which is preliminary data.</text>
</comment>
<organism evidence="1 2">
    <name type="scientific">Suillus plorans</name>
    <dbReference type="NCBI Taxonomy" id="116603"/>
    <lineage>
        <taxon>Eukaryota</taxon>
        <taxon>Fungi</taxon>
        <taxon>Dikarya</taxon>
        <taxon>Basidiomycota</taxon>
        <taxon>Agaricomycotina</taxon>
        <taxon>Agaricomycetes</taxon>
        <taxon>Agaricomycetidae</taxon>
        <taxon>Boletales</taxon>
        <taxon>Suillineae</taxon>
        <taxon>Suillaceae</taxon>
        <taxon>Suillus</taxon>
    </lineage>
</organism>